<dbReference type="Pfam" id="PF00107">
    <property type="entry name" value="ADH_zinc_N"/>
    <property type="match status" value="1"/>
</dbReference>
<dbReference type="PANTHER" id="PTHR45033:SF2">
    <property type="entry name" value="ZINC-TYPE ALCOHOL DEHYDROGENASE-LIKE PROTEIN C1773.06C"/>
    <property type="match status" value="1"/>
</dbReference>
<dbReference type="OMA" id="QWASVVC"/>
<dbReference type="InterPro" id="IPR013154">
    <property type="entry name" value="ADH-like_N"/>
</dbReference>
<dbReference type="Pfam" id="PF08240">
    <property type="entry name" value="ADH_N"/>
    <property type="match status" value="1"/>
</dbReference>
<organism evidence="2">
    <name type="scientific">Rosellinia necatrix</name>
    <name type="common">White root-rot fungus</name>
    <dbReference type="NCBI Taxonomy" id="77044"/>
    <lineage>
        <taxon>Eukaryota</taxon>
        <taxon>Fungi</taxon>
        <taxon>Dikarya</taxon>
        <taxon>Ascomycota</taxon>
        <taxon>Pezizomycotina</taxon>
        <taxon>Sordariomycetes</taxon>
        <taxon>Xylariomycetidae</taxon>
        <taxon>Xylariales</taxon>
        <taxon>Xylariaceae</taxon>
        <taxon>Rosellinia</taxon>
    </lineage>
</organism>
<evidence type="ECO:0000259" key="1">
    <source>
        <dbReference type="SMART" id="SM00829"/>
    </source>
</evidence>
<proteinExistence type="predicted"/>
<dbReference type="EMBL" id="DF977462">
    <property type="protein sequence ID" value="GAP88930.2"/>
    <property type="molecule type" value="Genomic_DNA"/>
</dbReference>
<evidence type="ECO:0000313" key="3">
    <source>
        <dbReference type="Proteomes" id="UP000054516"/>
    </source>
</evidence>
<dbReference type="GO" id="GO:0016491">
    <property type="term" value="F:oxidoreductase activity"/>
    <property type="evidence" value="ECO:0007669"/>
    <property type="project" value="InterPro"/>
</dbReference>
<dbReference type="CDD" id="cd08276">
    <property type="entry name" value="MDR7"/>
    <property type="match status" value="1"/>
</dbReference>
<gene>
    <name evidence="2" type="ORF">SAMD00023353_1700010</name>
</gene>
<dbReference type="OrthoDB" id="3509362at2759"/>
<sequence length="348" mass="36369">MMSPTIRVFRLPKRTSVHDLVETQEPIPEPLPHEVLIKIRSVALNYRDLAIATGTYPFPVKDSVVPCSDISGDVVRAGANVDGFAPGDKVIASFDQQTLYGPIKSWTHGLGGPIDGGLREYIALPGANLVKVPASTSLSYAQLAAIVCTGTTAWNALYGNVPLKPGQTVLFLGTGGVSITGLILAKAAGARTIITSSSDAKLRRAQATYGADHGINYRATPDWAAEVARLTGGAGADYVFENGGAGTIAQSLAAVARGGTVAVIGFLAGCARDAMPDVAALALARGAVVRGIVIGSKQQLEDVARFVAEKGLRLPVDREFGFTRDQVIAAFQYLESAQHVGKVCINVS</sequence>
<dbReference type="InterPro" id="IPR052711">
    <property type="entry name" value="Zinc_ADH-like"/>
</dbReference>
<dbReference type="SUPFAM" id="SSF50129">
    <property type="entry name" value="GroES-like"/>
    <property type="match status" value="1"/>
</dbReference>
<dbReference type="Gene3D" id="3.90.180.10">
    <property type="entry name" value="Medium-chain alcohol dehydrogenases, catalytic domain"/>
    <property type="match status" value="1"/>
</dbReference>
<feature type="domain" description="Enoyl reductase (ER)" evidence="1">
    <location>
        <begin position="15"/>
        <end position="345"/>
    </location>
</feature>
<name>A0A1W2TKW4_ROSNE</name>
<dbReference type="SMART" id="SM00829">
    <property type="entry name" value="PKS_ER"/>
    <property type="match status" value="1"/>
</dbReference>
<dbReference type="STRING" id="77044.A0A1W2TKW4"/>
<dbReference type="InterPro" id="IPR036291">
    <property type="entry name" value="NAD(P)-bd_dom_sf"/>
</dbReference>
<keyword evidence="3" id="KW-1185">Reference proteome</keyword>
<dbReference type="InterPro" id="IPR013149">
    <property type="entry name" value="ADH-like_C"/>
</dbReference>
<dbReference type="AlphaFoldDB" id="A0A1W2TKW4"/>
<dbReference type="InterPro" id="IPR020843">
    <property type="entry name" value="ER"/>
</dbReference>
<dbReference type="Proteomes" id="UP000054516">
    <property type="component" value="Unassembled WGS sequence"/>
</dbReference>
<dbReference type="Gene3D" id="3.40.50.720">
    <property type="entry name" value="NAD(P)-binding Rossmann-like Domain"/>
    <property type="match status" value="1"/>
</dbReference>
<dbReference type="PANTHER" id="PTHR45033">
    <property type="match status" value="1"/>
</dbReference>
<evidence type="ECO:0000313" key="2">
    <source>
        <dbReference type="EMBL" id="GAP88930.2"/>
    </source>
</evidence>
<dbReference type="SUPFAM" id="SSF51735">
    <property type="entry name" value="NAD(P)-binding Rossmann-fold domains"/>
    <property type="match status" value="1"/>
</dbReference>
<reference evidence="2" key="1">
    <citation type="submission" date="2016-03" db="EMBL/GenBank/DDBJ databases">
        <title>Draft genome sequence of Rosellinia necatrix.</title>
        <authorList>
            <person name="Kanematsu S."/>
        </authorList>
    </citation>
    <scope>NUCLEOTIDE SEQUENCE [LARGE SCALE GENOMIC DNA]</scope>
    <source>
        <strain evidence="2">W97</strain>
    </source>
</reference>
<protein>
    <submittedName>
        <fullName evidence="2">Putative alcohol dehydrogenase</fullName>
    </submittedName>
</protein>
<accession>A0A1W2TKW4</accession>
<dbReference type="InterPro" id="IPR011032">
    <property type="entry name" value="GroES-like_sf"/>
</dbReference>